<dbReference type="EMBL" id="LRGB01000930">
    <property type="protein sequence ID" value="KZS15109.1"/>
    <property type="molecule type" value="Genomic_DNA"/>
</dbReference>
<keyword evidence="4 6" id="KW-0339">Growth factor</keyword>
<evidence type="ECO:0000256" key="5">
    <source>
        <dbReference type="ARBA" id="ARBA00023157"/>
    </source>
</evidence>
<name>A0A0P4YA70_9CRUS</name>
<dbReference type="AlphaFoldDB" id="A0A0P4YA70"/>
<dbReference type="Pfam" id="PF00019">
    <property type="entry name" value="TGF_beta"/>
    <property type="match status" value="1"/>
</dbReference>
<dbReference type="PROSITE" id="PS51362">
    <property type="entry name" value="TGF_BETA_2"/>
    <property type="match status" value="1"/>
</dbReference>
<dbReference type="InterPro" id="IPR015615">
    <property type="entry name" value="TGF-beta-rel"/>
</dbReference>
<evidence type="ECO:0000313" key="10">
    <source>
        <dbReference type="EMBL" id="KZS15109.1"/>
    </source>
</evidence>
<dbReference type="InterPro" id="IPR017948">
    <property type="entry name" value="TGFb_CS"/>
</dbReference>
<feature type="domain" description="TGF-beta family profile" evidence="8">
    <location>
        <begin position="513"/>
        <end position="661"/>
    </location>
</feature>
<evidence type="ECO:0000256" key="2">
    <source>
        <dbReference type="ARBA" id="ARBA00006656"/>
    </source>
</evidence>
<comment type="subcellular location">
    <subcellularLocation>
        <location evidence="1">Secreted</location>
    </subcellularLocation>
</comment>
<dbReference type="SUPFAM" id="SSF57501">
    <property type="entry name" value="Cystine-knot cytokines"/>
    <property type="match status" value="1"/>
</dbReference>
<reference evidence="9" key="2">
    <citation type="submission" date="2015-10" db="EMBL/GenBank/DDBJ databases">
        <authorList>
            <person name="Gilbert D.G."/>
        </authorList>
    </citation>
    <scope>NUCLEOTIDE SEQUENCE</scope>
</reference>
<evidence type="ECO:0000256" key="3">
    <source>
        <dbReference type="ARBA" id="ARBA00022525"/>
    </source>
</evidence>
<keyword evidence="11" id="KW-1185">Reference proteome</keyword>
<evidence type="ECO:0000256" key="4">
    <source>
        <dbReference type="ARBA" id="ARBA00023030"/>
    </source>
</evidence>
<dbReference type="STRING" id="35525.A0A0P4YA70"/>
<feature type="region of interest" description="Disordered" evidence="7">
    <location>
        <begin position="195"/>
        <end position="229"/>
    </location>
</feature>
<reference evidence="9" key="1">
    <citation type="submission" date="2015-10" db="EMBL/GenBank/DDBJ databases">
        <title>Daphnia magna gene sets from two clonal populations assembled and annotated with EvidentialGene.</title>
        <authorList>
            <person name="Gilbert D."/>
            <person name="Podicheti R."/>
            <person name="Orsini L."/>
            <person name="Colbourne J."/>
            <person name="Pfrender M."/>
        </authorList>
    </citation>
    <scope>NUCLEOTIDE SEQUENCE</scope>
</reference>
<feature type="compositionally biased region" description="Acidic residues" evidence="7">
    <location>
        <begin position="467"/>
        <end position="482"/>
    </location>
</feature>
<sequence length="661" mass="73957">MIVVSVQWLTACRPVSAHHTRTTLKTANTANSLIIASLLFLFSFSSTMCSSQPSSASSGDVRHVSSSVNLSSVSTHRRSQVPVLFSHRSSPTLAANETNWKRTGGRVQSHCPSCRLPATIQQKEEDQLEGERAADAKTVVSLAQQQSMAGDLARLESIKRQILIKLGLNSKPNLSSSVIPPRDFILETLLRAEESSVVTRAPHRPSSSSSTSNNNRQRHHLHHSQADAASVDNVIVDDDFYGKTSEIIAFGEPGPRLNGQVLAEFSRVQETAPEPSLRVKSATLWLHVQMNGTSLTSSSSHLPKSANQRHQRHQPGHQQQRTSRSPTLYVFRLLPSDVRGSLANATNKDWNELLLASQKVTIQHSGWMKINITEGVQQWFSTSSPSSVNSNNNNNNKLRLLIDCSGCGSTVQPVLFTQRPSVAPVRPEDNTRQQETVNNNNNSNNSNKKKKKKKKRKKRRRRLVLDKEEEEKEEEEREEEEEGRIRQQLEDEGKKAEQLRPFIVIHTDSSSSRRLRRRTPLDCGPTTSACCKQRFFVSFRALGWDDWIIAPSGYYANYCRGDCGSGAAGRAPESFLSYHSHVLDQVRKQLPALAISPSKTKKKKKMQSSEQQRQQRLFANYLQPCCAPTKFSSMSLIYFGPDMNIIKRDLPKMVVDECGCP</sequence>
<dbReference type="OrthoDB" id="6516235at2759"/>
<evidence type="ECO:0000313" key="9">
    <source>
        <dbReference type="EMBL" id="JAI83570.1"/>
    </source>
</evidence>
<dbReference type="Proteomes" id="UP000076858">
    <property type="component" value="Unassembled WGS sequence"/>
</dbReference>
<evidence type="ECO:0000256" key="6">
    <source>
        <dbReference type="RuleBase" id="RU000354"/>
    </source>
</evidence>
<dbReference type="PANTHER" id="PTHR11848">
    <property type="entry name" value="TGF-BETA FAMILY"/>
    <property type="match status" value="1"/>
</dbReference>
<evidence type="ECO:0000256" key="1">
    <source>
        <dbReference type="ARBA" id="ARBA00004613"/>
    </source>
</evidence>
<dbReference type="GO" id="GO:0005125">
    <property type="term" value="F:cytokine activity"/>
    <property type="evidence" value="ECO:0007669"/>
    <property type="project" value="TreeGrafter"/>
</dbReference>
<dbReference type="CDD" id="cd13752">
    <property type="entry name" value="TGF_beta_INHB"/>
    <property type="match status" value="1"/>
</dbReference>
<dbReference type="InterPro" id="IPR029034">
    <property type="entry name" value="Cystine-knot_cytokine"/>
</dbReference>
<reference evidence="10 11" key="3">
    <citation type="submission" date="2016-03" db="EMBL/GenBank/DDBJ databases">
        <title>EvidentialGene: Evidence-directed Construction of Genes on Genomes.</title>
        <authorList>
            <person name="Gilbert D.G."/>
            <person name="Choi J.-H."/>
            <person name="Mockaitis K."/>
            <person name="Colbourne J."/>
            <person name="Pfrender M."/>
        </authorList>
    </citation>
    <scope>NUCLEOTIDE SEQUENCE [LARGE SCALE GENOMIC DNA]</scope>
    <source>
        <strain evidence="10 11">Xinb3</strain>
        <tissue evidence="10">Complete organism</tissue>
    </source>
</reference>
<dbReference type="PANTHER" id="PTHR11848:SF309">
    <property type="entry name" value="INHIBIN BETA CHAIN"/>
    <property type="match status" value="1"/>
</dbReference>
<organism evidence="9">
    <name type="scientific">Daphnia magna</name>
    <dbReference type="NCBI Taxonomy" id="35525"/>
    <lineage>
        <taxon>Eukaryota</taxon>
        <taxon>Metazoa</taxon>
        <taxon>Ecdysozoa</taxon>
        <taxon>Arthropoda</taxon>
        <taxon>Crustacea</taxon>
        <taxon>Branchiopoda</taxon>
        <taxon>Diplostraca</taxon>
        <taxon>Cladocera</taxon>
        <taxon>Anomopoda</taxon>
        <taxon>Daphniidae</taxon>
        <taxon>Daphnia</taxon>
    </lineage>
</organism>
<dbReference type="GO" id="GO:0005615">
    <property type="term" value="C:extracellular space"/>
    <property type="evidence" value="ECO:0007669"/>
    <property type="project" value="TreeGrafter"/>
</dbReference>
<evidence type="ECO:0000313" key="11">
    <source>
        <dbReference type="Proteomes" id="UP000076858"/>
    </source>
</evidence>
<feature type="region of interest" description="Disordered" evidence="7">
    <location>
        <begin position="295"/>
        <end position="325"/>
    </location>
</feature>
<dbReference type="SMART" id="SM00204">
    <property type="entry name" value="TGFB"/>
    <property type="match status" value="1"/>
</dbReference>
<dbReference type="PROSITE" id="PS00250">
    <property type="entry name" value="TGF_BETA_1"/>
    <property type="match status" value="1"/>
</dbReference>
<dbReference type="Gene3D" id="2.60.120.970">
    <property type="match status" value="1"/>
</dbReference>
<feature type="compositionally biased region" description="Basic residues" evidence="7">
    <location>
        <begin position="447"/>
        <end position="462"/>
    </location>
</feature>
<feature type="compositionally biased region" description="Low complexity" evidence="7">
    <location>
        <begin position="206"/>
        <end position="215"/>
    </location>
</feature>
<comment type="similarity">
    <text evidence="2 6">Belongs to the TGF-beta family.</text>
</comment>
<dbReference type="InterPro" id="IPR001839">
    <property type="entry name" value="TGF-b_C"/>
</dbReference>
<evidence type="ECO:0000259" key="8">
    <source>
        <dbReference type="PROSITE" id="PS51362"/>
    </source>
</evidence>
<feature type="compositionally biased region" description="Basic and acidic residues" evidence="7">
    <location>
        <begin position="483"/>
        <end position="493"/>
    </location>
</feature>
<evidence type="ECO:0000256" key="7">
    <source>
        <dbReference type="SAM" id="MobiDB-lite"/>
    </source>
</evidence>
<keyword evidence="5" id="KW-1015">Disulfide bond</keyword>
<dbReference type="GO" id="GO:0008083">
    <property type="term" value="F:growth factor activity"/>
    <property type="evidence" value="ECO:0007669"/>
    <property type="project" value="UniProtKB-KW"/>
</dbReference>
<dbReference type="Gene3D" id="2.10.90.10">
    <property type="entry name" value="Cystine-knot cytokines"/>
    <property type="match status" value="1"/>
</dbReference>
<accession>A0A0P4YA70</accession>
<protein>
    <submittedName>
        <fullName evidence="9 10">Inhibin beta B chain</fullName>
    </submittedName>
</protein>
<gene>
    <name evidence="10" type="ORF">APZ42_019659</name>
</gene>
<dbReference type="EMBL" id="GDIP01239831">
    <property type="protein sequence ID" value="JAI83570.1"/>
    <property type="molecule type" value="Transcribed_RNA"/>
</dbReference>
<keyword evidence="3" id="KW-0964">Secreted</keyword>
<proteinExistence type="inferred from homology"/>
<feature type="region of interest" description="Disordered" evidence="7">
    <location>
        <begin position="418"/>
        <end position="493"/>
    </location>
</feature>
<feature type="compositionally biased region" description="Low complexity" evidence="7">
    <location>
        <begin position="437"/>
        <end position="446"/>
    </location>
</feature>